<organism evidence="1 2">
    <name type="scientific">SAR324 cluster bacterium</name>
    <dbReference type="NCBI Taxonomy" id="2024889"/>
    <lineage>
        <taxon>Bacteria</taxon>
        <taxon>Deltaproteobacteria</taxon>
        <taxon>SAR324 cluster</taxon>
    </lineage>
</organism>
<proteinExistence type="predicted"/>
<dbReference type="AlphaFoldDB" id="A0A7X9FSY6"/>
<gene>
    <name evidence="1" type="ORF">GYA55_08770</name>
</gene>
<accession>A0A7X9FSY6</accession>
<evidence type="ECO:0000313" key="2">
    <source>
        <dbReference type="Proteomes" id="UP000524246"/>
    </source>
</evidence>
<comment type="caution">
    <text evidence="1">The sequence shown here is derived from an EMBL/GenBank/DDBJ whole genome shotgun (WGS) entry which is preliminary data.</text>
</comment>
<protein>
    <submittedName>
        <fullName evidence="1">Uncharacterized protein</fullName>
    </submittedName>
</protein>
<dbReference type="EMBL" id="JAAZON010000391">
    <property type="protein sequence ID" value="NMC63249.1"/>
    <property type="molecule type" value="Genomic_DNA"/>
</dbReference>
<sequence>MTILVTVPFAMFYLAPRIPFLVEDYKKRSTWIQIFLVVAPLAYRLIMPDI</sequence>
<name>A0A7X9FSY6_9DELT</name>
<evidence type="ECO:0000313" key="1">
    <source>
        <dbReference type="EMBL" id="NMC63249.1"/>
    </source>
</evidence>
<dbReference type="Proteomes" id="UP000524246">
    <property type="component" value="Unassembled WGS sequence"/>
</dbReference>
<reference evidence="1 2" key="1">
    <citation type="journal article" date="2020" name="Biotechnol. Biofuels">
        <title>New insights from the biogas microbiome by comprehensive genome-resolved metagenomics of nearly 1600 species originating from multiple anaerobic digesters.</title>
        <authorList>
            <person name="Campanaro S."/>
            <person name="Treu L."/>
            <person name="Rodriguez-R L.M."/>
            <person name="Kovalovszki A."/>
            <person name="Ziels R.M."/>
            <person name="Maus I."/>
            <person name="Zhu X."/>
            <person name="Kougias P.G."/>
            <person name="Basile A."/>
            <person name="Luo G."/>
            <person name="Schluter A."/>
            <person name="Konstantinidis K.T."/>
            <person name="Angelidaki I."/>
        </authorList>
    </citation>
    <scope>NUCLEOTIDE SEQUENCE [LARGE SCALE GENOMIC DNA]</scope>
    <source>
        <strain evidence="1">AS27yjCOA_65</strain>
    </source>
</reference>